<dbReference type="SUPFAM" id="SSF53098">
    <property type="entry name" value="Ribonuclease H-like"/>
    <property type="match status" value="1"/>
</dbReference>
<evidence type="ECO:0000313" key="6">
    <source>
        <dbReference type="EMBL" id="ODQ63584.1"/>
    </source>
</evidence>
<dbReference type="GO" id="GO:0005739">
    <property type="term" value="C:mitochondrion"/>
    <property type="evidence" value="ECO:0007669"/>
    <property type="project" value="EnsemblFungi"/>
</dbReference>
<feature type="domain" description="Exonuclease" evidence="5">
    <location>
        <begin position="4"/>
        <end position="180"/>
    </location>
</feature>
<evidence type="ECO:0000256" key="2">
    <source>
        <dbReference type="ARBA" id="ARBA00022722"/>
    </source>
</evidence>
<dbReference type="GO" id="GO:0000175">
    <property type="term" value="F:3'-5'-RNA exonuclease activity"/>
    <property type="evidence" value="ECO:0007669"/>
    <property type="project" value="EnsemblFungi"/>
</dbReference>
<dbReference type="EMBL" id="KV454414">
    <property type="protein sequence ID" value="ODQ63584.1"/>
    <property type="molecule type" value="Genomic_DNA"/>
</dbReference>
<reference evidence="6 7" key="1">
    <citation type="journal article" date="2016" name="Proc. Natl. Acad. Sci. U.S.A.">
        <title>Comparative genomics of biotechnologically important yeasts.</title>
        <authorList>
            <person name="Riley R."/>
            <person name="Haridas S."/>
            <person name="Wolfe K.H."/>
            <person name="Lopes M.R."/>
            <person name="Hittinger C.T."/>
            <person name="Goeker M."/>
            <person name="Salamov A.A."/>
            <person name="Wisecaver J.H."/>
            <person name="Long T.M."/>
            <person name="Calvey C.H."/>
            <person name="Aerts A.L."/>
            <person name="Barry K.W."/>
            <person name="Choi C."/>
            <person name="Clum A."/>
            <person name="Coughlan A.Y."/>
            <person name="Deshpande S."/>
            <person name="Douglass A.P."/>
            <person name="Hanson S.J."/>
            <person name="Klenk H.-P."/>
            <person name="LaButti K.M."/>
            <person name="Lapidus A."/>
            <person name="Lindquist E.A."/>
            <person name="Lipzen A.M."/>
            <person name="Meier-Kolthoff J.P."/>
            <person name="Ohm R.A."/>
            <person name="Otillar R.P."/>
            <person name="Pangilinan J.L."/>
            <person name="Peng Y."/>
            <person name="Rokas A."/>
            <person name="Rosa C.A."/>
            <person name="Scheuner C."/>
            <person name="Sibirny A.A."/>
            <person name="Slot J.C."/>
            <person name="Stielow J.B."/>
            <person name="Sun H."/>
            <person name="Kurtzman C.P."/>
            <person name="Blackwell M."/>
            <person name="Grigoriev I.V."/>
            <person name="Jeffries T.W."/>
        </authorList>
    </citation>
    <scope>NUCLEOTIDE SEQUENCE [LARGE SCALE GENOMIC DNA]</scope>
    <source>
        <strain evidence="6 7">DSM 6958</strain>
    </source>
</reference>
<dbReference type="PANTHER" id="PTHR11046:SF0">
    <property type="entry name" value="OLIGORIBONUCLEASE, MITOCHONDRIAL"/>
    <property type="match status" value="1"/>
</dbReference>
<dbReference type="STRING" id="857566.A0A1E3PEF6"/>
<dbReference type="InterPro" id="IPR012337">
    <property type="entry name" value="RNaseH-like_sf"/>
</dbReference>
<dbReference type="GO" id="GO:0034476">
    <property type="term" value="P:U5 snRNA 3'-end processing"/>
    <property type="evidence" value="ECO:0007669"/>
    <property type="project" value="EnsemblFungi"/>
</dbReference>
<sequence>MAGNIVWVDCEMTGLDHINDCIIEVCCLITDGDLNIIDEEGYESVIHQPREVMENMNEWCVEHHGKSGLTEKVLNSTKTLSTVSSELLSYIKEYVPEARTGLLAGNTIHQDRLFLVREMPEVIEYLHYRQIDVSTIKEIGKRHNPDLMKKLPGKKMAHTARADILESIAELKWYTENYFVKP</sequence>
<dbReference type="GO" id="GO:0000467">
    <property type="term" value="P:exonucleolytic trimming to generate mature 3'-end of 5.8S rRNA from tricistronic rRNA transcript (SSU-rRNA, 5.8S rRNA, LSU-rRNA)"/>
    <property type="evidence" value="ECO:0007669"/>
    <property type="project" value="EnsemblFungi"/>
</dbReference>
<evidence type="ECO:0000256" key="1">
    <source>
        <dbReference type="ARBA" id="ARBA00009921"/>
    </source>
</evidence>
<dbReference type="AlphaFoldDB" id="A0A1E3PEF6"/>
<dbReference type="InterPro" id="IPR013520">
    <property type="entry name" value="Ribonucl_H"/>
</dbReference>
<dbReference type="PANTHER" id="PTHR11046">
    <property type="entry name" value="OLIGORIBONUCLEASE, MITOCHONDRIAL"/>
    <property type="match status" value="1"/>
</dbReference>
<keyword evidence="4" id="KW-0269">Exonuclease</keyword>
<organism evidence="6 7">
    <name type="scientific">Nadsonia fulvescens var. elongata DSM 6958</name>
    <dbReference type="NCBI Taxonomy" id="857566"/>
    <lineage>
        <taxon>Eukaryota</taxon>
        <taxon>Fungi</taxon>
        <taxon>Dikarya</taxon>
        <taxon>Ascomycota</taxon>
        <taxon>Saccharomycotina</taxon>
        <taxon>Dipodascomycetes</taxon>
        <taxon>Dipodascales</taxon>
        <taxon>Dipodascales incertae sedis</taxon>
        <taxon>Nadsonia</taxon>
    </lineage>
</organism>
<dbReference type="InterPro" id="IPR036397">
    <property type="entry name" value="RNaseH_sf"/>
</dbReference>
<evidence type="ECO:0000313" key="7">
    <source>
        <dbReference type="Proteomes" id="UP000095009"/>
    </source>
</evidence>
<dbReference type="Proteomes" id="UP000095009">
    <property type="component" value="Unassembled WGS sequence"/>
</dbReference>
<dbReference type="SMART" id="SM00479">
    <property type="entry name" value="EXOIII"/>
    <property type="match status" value="1"/>
</dbReference>
<evidence type="ECO:0000259" key="5">
    <source>
        <dbReference type="SMART" id="SM00479"/>
    </source>
</evidence>
<keyword evidence="3" id="KW-0378">Hydrolase</keyword>
<dbReference type="FunFam" id="3.30.420.10:FF:000003">
    <property type="entry name" value="Oligoribonuclease"/>
    <property type="match status" value="1"/>
</dbReference>
<keyword evidence="2" id="KW-0540">Nuclease</keyword>
<dbReference type="InterPro" id="IPR022894">
    <property type="entry name" value="Oligoribonuclease"/>
</dbReference>
<evidence type="ECO:0000256" key="4">
    <source>
        <dbReference type="ARBA" id="ARBA00022839"/>
    </source>
</evidence>
<dbReference type="GO" id="GO:0003676">
    <property type="term" value="F:nucleic acid binding"/>
    <property type="evidence" value="ECO:0007669"/>
    <property type="project" value="InterPro"/>
</dbReference>
<accession>A0A1E3PEF6</accession>
<dbReference type="Gene3D" id="3.30.420.10">
    <property type="entry name" value="Ribonuclease H-like superfamily/Ribonuclease H"/>
    <property type="match status" value="1"/>
</dbReference>
<keyword evidence="7" id="KW-1185">Reference proteome</keyword>
<dbReference type="NCBIfam" id="NF003765">
    <property type="entry name" value="PRK05359.1"/>
    <property type="match status" value="1"/>
</dbReference>
<dbReference type="GO" id="GO:0034475">
    <property type="term" value="P:U4 snRNA 3'-end processing"/>
    <property type="evidence" value="ECO:0007669"/>
    <property type="project" value="EnsemblFungi"/>
</dbReference>
<evidence type="ECO:0000256" key="3">
    <source>
        <dbReference type="ARBA" id="ARBA00022801"/>
    </source>
</evidence>
<name>A0A1E3PEF6_9ASCO</name>
<gene>
    <name evidence="6" type="ORF">NADFUDRAFT_53247</name>
</gene>
<dbReference type="CDD" id="cd06135">
    <property type="entry name" value="Orn"/>
    <property type="match status" value="1"/>
</dbReference>
<proteinExistence type="inferred from homology"/>
<dbReference type="OrthoDB" id="270189at2759"/>
<dbReference type="Pfam" id="PF00929">
    <property type="entry name" value="RNase_T"/>
    <property type="match status" value="1"/>
</dbReference>
<protein>
    <submittedName>
        <fullName evidence="6">Ribonuclease H-like protein</fullName>
    </submittedName>
</protein>
<comment type="similarity">
    <text evidence="1">Belongs to the oligoribonuclease family.</text>
</comment>